<dbReference type="Pfam" id="PF12796">
    <property type="entry name" value="Ank_2"/>
    <property type="match status" value="2"/>
</dbReference>
<organism evidence="4 5">
    <name type="scientific">Dentipellis fragilis</name>
    <dbReference type="NCBI Taxonomy" id="205917"/>
    <lineage>
        <taxon>Eukaryota</taxon>
        <taxon>Fungi</taxon>
        <taxon>Dikarya</taxon>
        <taxon>Basidiomycota</taxon>
        <taxon>Agaricomycotina</taxon>
        <taxon>Agaricomycetes</taxon>
        <taxon>Russulales</taxon>
        <taxon>Hericiaceae</taxon>
        <taxon>Dentipellis</taxon>
    </lineage>
</organism>
<sequence length="854" mass="94510">MADNQLSKIWKAAIEQYEANTKINLKAASESHIFANISSPDELLKAIDDKQKNFVEYRKRGAKIKGALKPVLDVVGLLAGAAGEGVAIVFPPGKVVFIAVKLLVDASHNVKSHYDAIIDIFEQMKSFLLRYRNYVKYDSNFSDGLQQNIVKILAHVLFTVGIITKDMKRGQLKHFIQGAFTKNSVIQDALTKLHHLTKEEGLNVQAVIYQNVRDMSKGVNAIGKKLDKAHGNAELHRCHYWLSAPDPWINHNRAQEKLSEQSTGKWIFRDKRFVDWLNKSHSSIWLYGKSGGGKSMLCSTIINMLQEHIKSKTSSAVAFFYFDFKDSSKQNFSGLLRSLLWQLSSQSLGASGVLKKLYADHDNGLRQASQHDLQIALGDVLKHFGSIYIVLDALDECHRDDRDICLLPFVENMMLDNQDSVHFLATSRNEADIRECLETKSTYVVNLGDTLIHKDIEAYLSAVLQKQRPFVKYHNSIKEEIKYVLVKKANGMFLWVECQLKELKKCSTISALRKALHNLPPTLEETYSRILRKENYQDTEVLHLMLSWIAFAIEPLTKSELDAAVKLSYDEIHSESDDELLLLYSNSMLEAISSLIDISDDDGILLENGADANAQTYKDNTALIFASVEGHVSVVIILLEKGADINAHNCSGNTALIAASTYGHTSLVEILLEKGADVNAHDSDRKTALIRASYEGHAHVVKILLEKGASVNVHNKYDQPALISASARGHASIVRMLLEKGADVNAHQNGSDTALVLASDQGHKYVVHMLLEKGADVNAHESSGNTALIAASERGYTSIVRMLLGKGANVNACSSNGHTALMLASSRGHTPIVKILLEKGAHNAHGGTAHKDAL</sequence>
<dbReference type="Pfam" id="PF17109">
    <property type="entry name" value="Goodbye"/>
    <property type="match status" value="1"/>
</dbReference>
<evidence type="ECO:0000313" key="4">
    <source>
        <dbReference type="EMBL" id="TFY70482.1"/>
    </source>
</evidence>
<dbReference type="PRINTS" id="PR01415">
    <property type="entry name" value="ANKYRIN"/>
</dbReference>
<dbReference type="InterPro" id="IPR002110">
    <property type="entry name" value="Ankyrin_rpt"/>
</dbReference>
<dbReference type="PROSITE" id="PS50088">
    <property type="entry name" value="ANK_REPEAT"/>
    <property type="match status" value="7"/>
</dbReference>
<feature type="repeat" description="ANK" evidence="2">
    <location>
        <begin position="783"/>
        <end position="815"/>
    </location>
</feature>
<evidence type="ECO:0000256" key="1">
    <source>
        <dbReference type="ARBA" id="ARBA00022737"/>
    </source>
</evidence>
<feature type="repeat" description="ANK" evidence="2">
    <location>
        <begin position="816"/>
        <end position="841"/>
    </location>
</feature>
<dbReference type="PANTHER" id="PTHR10039:SF17">
    <property type="entry name" value="FUNGAL STAND N-TERMINAL GOODBYE DOMAIN-CONTAINING PROTEIN-RELATED"/>
    <property type="match status" value="1"/>
</dbReference>
<dbReference type="Pfam" id="PF24883">
    <property type="entry name" value="NPHP3_N"/>
    <property type="match status" value="1"/>
</dbReference>
<dbReference type="EMBL" id="SEOQ01000099">
    <property type="protein sequence ID" value="TFY70482.1"/>
    <property type="molecule type" value="Genomic_DNA"/>
</dbReference>
<dbReference type="SMART" id="SM00248">
    <property type="entry name" value="ANK"/>
    <property type="match status" value="7"/>
</dbReference>
<feature type="repeat" description="ANK" evidence="2">
    <location>
        <begin position="684"/>
        <end position="716"/>
    </location>
</feature>
<dbReference type="SUPFAM" id="SSF52540">
    <property type="entry name" value="P-loop containing nucleoside triphosphate hydrolases"/>
    <property type="match status" value="1"/>
</dbReference>
<dbReference type="STRING" id="205917.A0A4Y9Z7J1"/>
<reference evidence="4 5" key="1">
    <citation type="submission" date="2019-02" db="EMBL/GenBank/DDBJ databases">
        <title>Genome sequencing of the rare red list fungi Dentipellis fragilis.</title>
        <authorList>
            <person name="Buettner E."/>
            <person name="Kellner H."/>
        </authorList>
    </citation>
    <scope>NUCLEOTIDE SEQUENCE [LARGE SCALE GENOMIC DNA]</scope>
    <source>
        <strain evidence="4 5">DSM 105465</strain>
    </source>
</reference>
<evidence type="ECO:0000259" key="3">
    <source>
        <dbReference type="PROSITE" id="PS50837"/>
    </source>
</evidence>
<dbReference type="AlphaFoldDB" id="A0A4Y9Z7J1"/>
<dbReference type="InterPro" id="IPR056884">
    <property type="entry name" value="NPHP3-like_N"/>
</dbReference>
<protein>
    <recommendedName>
        <fullName evidence="3">NACHT domain-containing protein</fullName>
    </recommendedName>
</protein>
<dbReference type="Gene3D" id="1.25.40.20">
    <property type="entry name" value="Ankyrin repeat-containing domain"/>
    <property type="match status" value="3"/>
</dbReference>
<feature type="repeat" description="ANK" evidence="2">
    <location>
        <begin position="717"/>
        <end position="749"/>
    </location>
</feature>
<feature type="repeat" description="ANK" evidence="2">
    <location>
        <begin position="750"/>
        <end position="782"/>
    </location>
</feature>
<proteinExistence type="predicted"/>
<feature type="repeat" description="ANK" evidence="2">
    <location>
        <begin position="618"/>
        <end position="650"/>
    </location>
</feature>
<evidence type="ECO:0000256" key="2">
    <source>
        <dbReference type="PROSITE-ProRule" id="PRU00023"/>
    </source>
</evidence>
<dbReference type="InterPro" id="IPR027417">
    <property type="entry name" value="P-loop_NTPase"/>
</dbReference>
<feature type="domain" description="NACHT" evidence="3">
    <location>
        <begin position="282"/>
        <end position="431"/>
    </location>
</feature>
<dbReference type="PROSITE" id="PS50837">
    <property type="entry name" value="NACHT"/>
    <property type="match status" value="1"/>
</dbReference>
<dbReference type="Gene3D" id="3.40.50.300">
    <property type="entry name" value="P-loop containing nucleotide triphosphate hydrolases"/>
    <property type="match status" value="1"/>
</dbReference>
<feature type="repeat" description="ANK" evidence="2">
    <location>
        <begin position="651"/>
        <end position="683"/>
    </location>
</feature>
<dbReference type="SUPFAM" id="SSF48403">
    <property type="entry name" value="Ankyrin repeat"/>
    <property type="match status" value="1"/>
</dbReference>
<keyword evidence="1" id="KW-0677">Repeat</keyword>
<dbReference type="Proteomes" id="UP000298327">
    <property type="component" value="Unassembled WGS sequence"/>
</dbReference>
<dbReference type="Pfam" id="PF13637">
    <property type="entry name" value="Ank_4"/>
    <property type="match status" value="1"/>
</dbReference>
<evidence type="ECO:0000313" key="5">
    <source>
        <dbReference type="Proteomes" id="UP000298327"/>
    </source>
</evidence>
<dbReference type="PANTHER" id="PTHR10039">
    <property type="entry name" value="AMELOGENIN"/>
    <property type="match status" value="1"/>
</dbReference>
<dbReference type="PROSITE" id="PS50297">
    <property type="entry name" value="ANK_REP_REGION"/>
    <property type="match status" value="7"/>
</dbReference>
<dbReference type="InterPro" id="IPR036770">
    <property type="entry name" value="Ankyrin_rpt-contain_sf"/>
</dbReference>
<comment type="caution">
    <text evidence="4">The sequence shown here is derived from an EMBL/GenBank/DDBJ whole genome shotgun (WGS) entry which is preliminary data.</text>
</comment>
<gene>
    <name evidence="4" type="ORF">EVG20_g2514</name>
</gene>
<name>A0A4Y9Z7J1_9AGAM</name>
<keyword evidence="5" id="KW-1185">Reference proteome</keyword>
<dbReference type="InterPro" id="IPR007111">
    <property type="entry name" value="NACHT_NTPase"/>
</dbReference>
<keyword evidence="2" id="KW-0040">ANK repeat</keyword>
<dbReference type="InterPro" id="IPR031350">
    <property type="entry name" value="Goodbye_dom"/>
</dbReference>
<accession>A0A4Y9Z7J1</accession>
<dbReference type="OrthoDB" id="194358at2759"/>